<evidence type="ECO:0000313" key="4">
    <source>
        <dbReference type="Proteomes" id="UP000559256"/>
    </source>
</evidence>
<feature type="region of interest" description="Disordered" evidence="1">
    <location>
        <begin position="315"/>
        <end position="350"/>
    </location>
</feature>
<comment type="caution">
    <text evidence="3">The sequence shown here is derived from an EMBL/GenBank/DDBJ whole genome shotgun (WGS) entry which is preliminary data.</text>
</comment>
<keyword evidence="2" id="KW-1133">Transmembrane helix</keyword>
<evidence type="ECO:0000256" key="1">
    <source>
        <dbReference type="SAM" id="MobiDB-lite"/>
    </source>
</evidence>
<organism evidence="3 4">
    <name type="scientific">Tetrapyrgos nigripes</name>
    <dbReference type="NCBI Taxonomy" id="182062"/>
    <lineage>
        <taxon>Eukaryota</taxon>
        <taxon>Fungi</taxon>
        <taxon>Dikarya</taxon>
        <taxon>Basidiomycota</taxon>
        <taxon>Agaricomycotina</taxon>
        <taxon>Agaricomycetes</taxon>
        <taxon>Agaricomycetidae</taxon>
        <taxon>Agaricales</taxon>
        <taxon>Marasmiineae</taxon>
        <taxon>Marasmiaceae</taxon>
        <taxon>Tetrapyrgos</taxon>
    </lineage>
</organism>
<feature type="transmembrane region" description="Helical" evidence="2">
    <location>
        <begin position="164"/>
        <end position="186"/>
    </location>
</feature>
<dbReference type="AlphaFoldDB" id="A0A8H5LMI5"/>
<gene>
    <name evidence="3" type="ORF">D9758_012662</name>
</gene>
<keyword evidence="2" id="KW-0812">Transmembrane</keyword>
<feature type="compositionally biased region" description="Pro residues" evidence="1">
    <location>
        <begin position="326"/>
        <end position="337"/>
    </location>
</feature>
<dbReference type="OrthoDB" id="3259067at2759"/>
<reference evidence="3 4" key="1">
    <citation type="journal article" date="2020" name="ISME J.">
        <title>Uncovering the hidden diversity of litter-decomposition mechanisms in mushroom-forming fungi.</title>
        <authorList>
            <person name="Floudas D."/>
            <person name="Bentzer J."/>
            <person name="Ahren D."/>
            <person name="Johansson T."/>
            <person name="Persson P."/>
            <person name="Tunlid A."/>
        </authorList>
    </citation>
    <scope>NUCLEOTIDE SEQUENCE [LARGE SCALE GENOMIC DNA]</scope>
    <source>
        <strain evidence="3 4">CBS 291.85</strain>
    </source>
</reference>
<protein>
    <submittedName>
        <fullName evidence="3">Uncharacterized protein</fullName>
    </submittedName>
</protein>
<accession>A0A8H5LMI5</accession>
<feature type="transmembrane region" description="Helical" evidence="2">
    <location>
        <begin position="206"/>
        <end position="233"/>
    </location>
</feature>
<feature type="region of interest" description="Disordered" evidence="1">
    <location>
        <begin position="406"/>
        <end position="453"/>
    </location>
</feature>
<dbReference type="EMBL" id="JAACJM010000035">
    <property type="protein sequence ID" value="KAF5363065.1"/>
    <property type="molecule type" value="Genomic_DNA"/>
</dbReference>
<name>A0A8H5LMI5_9AGAR</name>
<sequence length="481" mass="52880">MTLTRAFLDHVRHWQLVVVMPLPWGTGTPRVMVTQHPPDDTQYSPSLINVFIAFQLIGLIGFIITFIVALFSSVRRHPTWYNFLASWIISCFSYALLFFGGELNSGDAKEKPSMALCMTQASLIYAAPPFAAATTLGLVVQIWFTVRSMVNPNPMLGQRYWTSLILILPWLLWISVIAESVGFALGTPSSVRRTGSGMYCNTGIRIPGRVSAVLAVLMLIPAVVFEALIIFALRRNWPAFKVRKNTMSMIIRVFGFSIFGVFALILSLFFIFTIHHGADLNIVVATIPVAALLIFGSQRDLLNVYLSLIRLKKPSASPGSGAGPVQLPPTPPPPPPGRDQGQIPSPTDPEKMTVDLDVYHAYSVPIVPFQNSRAIRDSTISSNSTSSVQSGLSKSSSIVLSVDTTFSQGQDKKLPPLPGTFPEDALQDEPDLYSATSPRSPHQWHLRRGVSTTRSIRKTLRPSSQQSLLSIAPWRFSSSKG</sequence>
<evidence type="ECO:0000256" key="2">
    <source>
        <dbReference type="SAM" id="Phobius"/>
    </source>
</evidence>
<feature type="transmembrane region" description="Helical" evidence="2">
    <location>
        <begin position="83"/>
        <end position="103"/>
    </location>
</feature>
<feature type="transmembrane region" description="Helical" evidence="2">
    <location>
        <begin position="280"/>
        <end position="297"/>
    </location>
</feature>
<evidence type="ECO:0000313" key="3">
    <source>
        <dbReference type="EMBL" id="KAF5363065.1"/>
    </source>
</evidence>
<keyword evidence="2" id="KW-0472">Membrane</keyword>
<feature type="transmembrane region" description="Helical" evidence="2">
    <location>
        <begin position="47"/>
        <end position="71"/>
    </location>
</feature>
<dbReference type="Proteomes" id="UP000559256">
    <property type="component" value="Unassembled WGS sequence"/>
</dbReference>
<keyword evidence="4" id="KW-1185">Reference proteome</keyword>
<feature type="transmembrane region" description="Helical" evidence="2">
    <location>
        <begin position="253"/>
        <end position="274"/>
    </location>
</feature>
<proteinExistence type="predicted"/>
<feature type="transmembrane region" description="Helical" evidence="2">
    <location>
        <begin position="123"/>
        <end position="144"/>
    </location>
</feature>